<dbReference type="Proteomes" id="UP000219422">
    <property type="component" value="Chromosome"/>
</dbReference>
<dbReference type="GO" id="GO:0016491">
    <property type="term" value="F:oxidoreductase activity"/>
    <property type="evidence" value="ECO:0007669"/>
    <property type="project" value="UniProtKB-KW"/>
</dbReference>
<dbReference type="RefSeq" id="WP_097382762.1">
    <property type="nucleotide sequence ID" value="NZ_CP023741.1"/>
</dbReference>
<dbReference type="KEGG" id="sya:A6768_04885"/>
<dbReference type="InterPro" id="IPR057326">
    <property type="entry name" value="KR_dom"/>
</dbReference>
<keyword evidence="2" id="KW-0560">Oxidoreductase</keyword>
<sequence>MGAATEQAGRHYAIVGGSSGIGLAVAKLLVARGDRVLIGGRSPDRLSSAIATLGDQASARPIDTGDRASIAAFFTDVPALDGLFTPAASYRTGAFRDGDVDTSEALFDAKFWGQYWTVHAALPLLKQTASVVLMSGAASVRPIGAPAYAACNAALEGLARGLAFELSPIRVNCLSPGTTDSDLWRGRPAPQREAAYAHWNGLCLTGRPAHVEEQAHAALFLLDNGNMTGATLFCDGGYSFR</sequence>
<dbReference type="InterPro" id="IPR036291">
    <property type="entry name" value="NAD(P)-bd_dom_sf"/>
</dbReference>
<organism evidence="4 5">
    <name type="scientific">Sphingobium yanoikuyae</name>
    <name type="common">Sphingomonas yanoikuyae</name>
    <dbReference type="NCBI Taxonomy" id="13690"/>
    <lineage>
        <taxon>Bacteria</taxon>
        <taxon>Pseudomonadati</taxon>
        <taxon>Pseudomonadota</taxon>
        <taxon>Alphaproteobacteria</taxon>
        <taxon>Sphingomonadales</taxon>
        <taxon>Sphingomonadaceae</taxon>
        <taxon>Sphingobium</taxon>
    </lineage>
</organism>
<evidence type="ECO:0000256" key="1">
    <source>
        <dbReference type="ARBA" id="ARBA00006484"/>
    </source>
</evidence>
<dbReference type="EMBL" id="CP023741">
    <property type="protein sequence ID" value="ATI79424.1"/>
    <property type="molecule type" value="Genomic_DNA"/>
</dbReference>
<dbReference type="SMART" id="SM00822">
    <property type="entry name" value="PKS_KR"/>
    <property type="match status" value="1"/>
</dbReference>
<reference evidence="4 5" key="1">
    <citation type="submission" date="2017-10" db="EMBL/GenBank/DDBJ databases">
        <title>Sphingobium yanoikuyae S72.</title>
        <authorList>
            <person name="Sanchez E."/>
            <person name="Bustos P."/>
            <person name="Mendoza P."/>
            <person name="Guo X."/>
            <person name="Mendoza A."/>
        </authorList>
    </citation>
    <scope>NUCLEOTIDE SEQUENCE [LARGE SCALE GENOMIC DNA]</scope>
    <source>
        <strain evidence="4 5">S72</strain>
    </source>
</reference>
<evidence type="ECO:0000313" key="5">
    <source>
        <dbReference type="Proteomes" id="UP000219422"/>
    </source>
</evidence>
<feature type="domain" description="Ketoreductase" evidence="3">
    <location>
        <begin position="10"/>
        <end position="187"/>
    </location>
</feature>
<dbReference type="GeneID" id="57776173"/>
<comment type="similarity">
    <text evidence="1">Belongs to the short-chain dehydrogenases/reductases (SDR) family.</text>
</comment>
<dbReference type="InterPro" id="IPR051122">
    <property type="entry name" value="SDR_DHRS6-like"/>
</dbReference>
<dbReference type="CDD" id="cd05233">
    <property type="entry name" value="SDR_c"/>
    <property type="match status" value="1"/>
</dbReference>
<evidence type="ECO:0000259" key="3">
    <source>
        <dbReference type="SMART" id="SM00822"/>
    </source>
</evidence>
<dbReference type="SUPFAM" id="SSF51735">
    <property type="entry name" value="NAD(P)-binding Rossmann-fold domains"/>
    <property type="match status" value="1"/>
</dbReference>
<gene>
    <name evidence="4" type="ORF">A6768_04885</name>
</gene>
<accession>A0A291MW99</accession>
<protein>
    <submittedName>
        <fullName evidence="4">Short-chain dehydrogenase</fullName>
    </submittedName>
</protein>
<dbReference type="PANTHER" id="PTHR43477:SF1">
    <property type="entry name" value="DIHYDROANTICAPSIN 7-DEHYDROGENASE"/>
    <property type="match status" value="1"/>
</dbReference>
<evidence type="ECO:0000313" key="4">
    <source>
        <dbReference type="EMBL" id="ATI79424.1"/>
    </source>
</evidence>
<dbReference type="Pfam" id="PF13561">
    <property type="entry name" value="adh_short_C2"/>
    <property type="match status" value="1"/>
</dbReference>
<dbReference type="InterPro" id="IPR002347">
    <property type="entry name" value="SDR_fam"/>
</dbReference>
<dbReference type="AlphaFoldDB" id="A0A291MW99"/>
<dbReference type="PRINTS" id="PR00081">
    <property type="entry name" value="GDHRDH"/>
</dbReference>
<proteinExistence type="inferred from homology"/>
<evidence type="ECO:0000256" key="2">
    <source>
        <dbReference type="ARBA" id="ARBA00023002"/>
    </source>
</evidence>
<dbReference type="PANTHER" id="PTHR43477">
    <property type="entry name" value="DIHYDROANTICAPSIN 7-DEHYDROGENASE"/>
    <property type="match status" value="1"/>
</dbReference>
<dbReference type="Gene3D" id="3.40.50.720">
    <property type="entry name" value="NAD(P)-binding Rossmann-like Domain"/>
    <property type="match status" value="1"/>
</dbReference>
<name>A0A291MW99_SPHYA</name>